<dbReference type="EMBL" id="DVFW01000031">
    <property type="protein sequence ID" value="HIQ81040.1"/>
    <property type="molecule type" value="Genomic_DNA"/>
</dbReference>
<dbReference type="Gene3D" id="3.30.830.10">
    <property type="entry name" value="Metalloenzyme, LuxS/M16 peptidase-like"/>
    <property type="match status" value="2"/>
</dbReference>
<dbReference type="AlphaFoldDB" id="A0A9D0ZIJ8"/>
<dbReference type="Proteomes" id="UP000886787">
    <property type="component" value="Unassembled WGS sequence"/>
</dbReference>
<evidence type="ECO:0000259" key="1">
    <source>
        <dbReference type="Pfam" id="PF05193"/>
    </source>
</evidence>
<name>A0A9D0ZIJ8_9FIRM</name>
<dbReference type="NCBIfam" id="NF047422">
    <property type="entry name" value="YfmF_fam"/>
    <property type="match status" value="1"/>
</dbReference>
<dbReference type="PANTHER" id="PTHR11851:SF186">
    <property type="entry name" value="INACTIVE METALLOPROTEASE YMFF-RELATED"/>
    <property type="match status" value="1"/>
</dbReference>
<comment type="caution">
    <text evidence="2">The sequence shown here is derived from an EMBL/GenBank/DDBJ whole genome shotgun (WGS) entry which is preliminary data.</text>
</comment>
<protein>
    <submittedName>
        <fullName evidence="2">Insulinase family protein</fullName>
    </submittedName>
</protein>
<dbReference type="InterPro" id="IPR050361">
    <property type="entry name" value="MPP/UQCRC_Complex"/>
</dbReference>
<gene>
    <name evidence="2" type="ORF">IAD32_07125</name>
</gene>
<reference evidence="2" key="1">
    <citation type="submission" date="2020-10" db="EMBL/GenBank/DDBJ databases">
        <authorList>
            <person name="Gilroy R."/>
        </authorList>
    </citation>
    <scope>NUCLEOTIDE SEQUENCE</scope>
    <source>
        <strain evidence="2">ChiSjej1B19-3389</strain>
    </source>
</reference>
<accession>A0A9D0ZIJ8</accession>
<dbReference type="SUPFAM" id="SSF63411">
    <property type="entry name" value="LuxS/MPP-like metallohydrolase"/>
    <property type="match status" value="2"/>
</dbReference>
<feature type="domain" description="Peptidase M16 C-terminal" evidence="1">
    <location>
        <begin position="184"/>
        <end position="356"/>
    </location>
</feature>
<dbReference type="InterPro" id="IPR011249">
    <property type="entry name" value="Metalloenz_LuxS/M16"/>
</dbReference>
<dbReference type="PANTHER" id="PTHR11851">
    <property type="entry name" value="METALLOPROTEASE"/>
    <property type="match status" value="1"/>
</dbReference>
<proteinExistence type="predicted"/>
<sequence>MNTVTRQRIANGVYFNAVDDTRFKTGRISVTMFTPLLKDAAAANALLPQVLARSCEKYPDFISLNSRLNALYGASVAAFCRKMGENQALTISAAGLDDRFTMGGERVSIELTALLCEMLFRPKLENGIFCREDVEQERRQMIDMIDAEYNDKRTYALGRCIEVMCADETFGTKRYGTKQQVQALSAKAVYSAWKRVLQTARVEIMAIGSFDKQAACAMFEKAFAGVDRAPVQTQTQVVRTVKEVKTETEKMDVAQSKLVMAFRSGIAEPDSDVMAARLMCAVLGGTPHSKFFLNVREKYSLCYYCAARFDRNKGIITVESGVENENIEKARKEIENQIRLLQNGELSDFEMQATKMSVVNSFQTMADSVSGTEAWYISQMLDRHVLTPQQAAEKINALTTRQVIDAAKKMALDTVYILTGGKD</sequence>
<evidence type="ECO:0000313" key="3">
    <source>
        <dbReference type="Proteomes" id="UP000886787"/>
    </source>
</evidence>
<dbReference type="GO" id="GO:0046872">
    <property type="term" value="F:metal ion binding"/>
    <property type="evidence" value="ECO:0007669"/>
    <property type="project" value="InterPro"/>
</dbReference>
<reference evidence="2" key="2">
    <citation type="journal article" date="2021" name="PeerJ">
        <title>Extensive microbial diversity within the chicken gut microbiome revealed by metagenomics and culture.</title>
        <authorList>
            <person name="Gilroy R."/>
            <person name="Ravi A."/>
            <person name="Getino M."/>
            <person name="Pursley I."/>
            <person name="Horton D.L."/>
            <person name="Alikhan N.F."/>
            <person name="Baker D."/>
            <person name="Gharbi K."/>
            <person name="Hall N."/>
            <person name="Watson M."/>
            <person name="Adriaenssens E.M."/>
            <person name="Foster-Nyarko E."/>
            <person name="Jarju S."/>
            <person name="Secka A."/>
            <person name="Antonio M."/>
            <person name="Oren A."/>
            <person name="Chaudhuri R.R."/>
            <person name="La Ragione R."/>
            <person name="Hildebrand F."/>
            <person name="Pallen M.J."/>
        </authorList>
    </citation>
    <scope>NUCLEOTIDE SEQUENCE</scope>
    <source>
        <strain evidence="2">ChiSjej1B19-3389</strain>
    </source>
</reference>
<dbReference type="InterPro" id="IPR007863">
    <property type="entry name" value="Peptidase_M16_C"/>
</dbReference>
<dbReference type="Pfam" id="PF05193">
    <property type="entry name" value="Peptidase_M16_C"/>
    <property type="match status" value="1"/>
</dbReference>
<organism evidence="2 3">
    <name type="scientific">Candidatus Scatavimonas merdigallinarum</name>
    <dbReference type="NCBI Taxonomy" id="2840914"/>
    <lineage>
        <taxon>Bacteria</taxon>
        <taxon>Bacillati</taxon>
        <taxon>Bacillota</taxon>
        <taxon>Clostridia</taxon>
        <taxon>Eubacteriales</taxon>
        <taxon>Oscillospiraceae</taxon>
        <taxon>Oscillospiraceae incertae sedis</taxon>
        <taxon>Candidatus Scatavimonas</taxon>
    </lineage>
</organism>
<evidence type="ECO:0000313" key="2">
    <source>
        <dbReference type="EMBL" id="HIQ81040.1"/>
    </source>
</evidence>